<protein>
    <submittedName>
        <fullName evidence="4">5-oxoprolinase (ATP-hydrolyzing)</fullName>
        <ecNumber evidence="4">3.5.2.9</ecNumber>
    </submittedName>
</protein>
<dbReference type="EMBL" id="OKRB01000085">
    <property type="protein sequence ID" value="SPE20214.1"/>
    <property type="molecule type" value="Genomic_DNA"/>
</dbReference>
<evidence type="ECO:0000259" key="2">
    <source>
        <dbReference type="Pfam" id="PF05378"/>
    </source>
</evidence>
<dbReference type="InterPro" id="IPR049517">
    <property type="entry name" value="ACX-like_C"/>
</dbReference>
<evidence type="ECO:0000259" key="3">
    <source>
        <dbReference type="Pfam" id="PF19278"/>
    </source>
</evidence>
<evidence type="ECO:0000259" key="1">
    <source>
        <dbReference type="Pfam" id="PF01968"/>
    </source>
</evidence>
<feature type="domain" description="Hydantoinase/oxoprolinase N-terminal" evidence="2">
    <location>
        <begin position="2"/>
        <end position="172"/>
    </location>
</feature>
<proteinExistence type="predicted"/>
<dbReference type="GO" id="GO:0006749">
    <property type="term" value="P:glutathione metabolic process"/>
    <property type="evidence" value="ECO:0007669"/>
    <property type="project" value="TreeGrafter"/>
</dbReference>
<dbReference type="Proteomes" id="UP000239735">
    <property type="component" value="Unassembled WGS sequence"/>
</dbReference>
<dbReference type="PANTHER" id="PTHR11365">
    <property type="entry name" value="5-OXOPROLINASE RELATED"/>
    <property type="match status" value="1"/>
</dbReference>
<name>A0A2N9LAY4_9BACT</name>
<accession>A0A2N9LAY4</accession>
<dbReference type="GO" id="GO:0005829">
    <property type="term" value="C:cytosol"/>
    <property type="evidence" value="ECO:0007669"/>
    <property type="project" value="TreeGrafter"/>
</dbReference>
<feature type="domain" description="Acetophenone carboxylase-like C-terminal" evidence="3">
    <location>
        <begin position="488"/>
        <end position="643"/>
    </location>
</feature>
<dbReference type="Pfam" id="PF01968">
    <property type="entry name" value="Hydantoinase_A"/>
    <property type="match status" value="1"/>
</dbReference>
<evidence type="ECO:0000313" key="4">
    <source>
        <dbReference type="EMBL" id="SPE20214.1"/>
    </source>
</evidence>
<dbReference type="InterPro" id="IPR045079">
    <property type="entry name" value="Oxoprolinase-like"/>
</dbReference>
<organism evidence="4 5">
    <name type="scientific">Candidatus Sulfuritelmatomonas gaucii</name>
    <dbReference type="NCBI Taxonomy" id="2043161"/>
    <lineage>
        <taxon>Bacteria</taxon>
        <taxon>Pseudomonadati</taxon>
        <taxon>Acidobacteriota</taxon>
        <taxon>Terriglobia</taxon>
        <taxon>Terriglobales</taxon>
        <taxon>Acidobacteriaceae</taxon>
        <taxon>Candidatus Sulfuritelmatomonas</taxon>
    </lineage>
</organism>
<keyword evidence="4" id="KW-0378">Hydrolase</keyword>
<dbReference type="InterPro" id="IPR008040">
    <property type="entry name" value="Hydant_A_N"/>
</dbReference>
<dbReference type="OrthoDB" id="9768323at2"/>
<dbReference type="Pfam" id="PF19278">
    <property type="entry name" value="Hydant_A_C"/>
    <property type="match status" value="1"/>
</dbReference>
<dbReference type="EC" id="3.5.2.9" evidence="4"/>
<sequence length="663" mass="71007">MRIAIDTGGTFTDCVCLVDGQLHVKKLFSTPKDPSEAVLDGVRELGGSENLEVRHGTTVGTNTMLERTGARVAFVTTTGFEDTIAIGRQARERLYDWFAPIPQCFVPRELRFGLRERVGAKGEVLLSPMDEELEALADAVRASGADAVAISLLFSFAQPETERRVEAALNKLGIPISTSHRILPEFREYERASTTVVNAYLAPRMQSYLATLEERVSKRYKGGRVDVMQSSGGIIPARVGATEPVRTVLSGPAGGVVGACRVAQWAGFERIIGFDMGGTSTDVFLANAASGAERTSESVIAGAPIGVPMLDIHTAGAGGGSIARFDAGGMLHVGPESAGADPGPICFGRGERATVTDANFVLGRMDAESFLGGEVRLDGERTLRMMREQKGTAGTVEEFAAGILRVVETQMEKAIRVISVERGYDPRDFTLVAFGGGGPLHACSLARALRISRVLVPVMPGALSAIGILLADAVRDYSRTVMLPGEAIGNLGAAFGELEKQGAAEFAAEDLNGVAQRSVDLRYLRQGYELNVRYDPVKPILSIEEFHQLHQQRYGFADTARPTEIVNLRLRMIAASEPYEPQRQKIVPGDGRAACYAERNLYFEGGIRPTRFYTRGMLKPGDSIGGPAMVTEYTAATLVLPGCSAAVNGLGNLVMEIGEEACA</sequence>
<reference evidence="5" key="1">
    <citation type="submission" date="2018-02" db="EMBL/GenBank/DDBJ databases">
        <authorList>
            <person name="Hausmann B."/>
        </authorList>
    </citation>
    <scope>NUCLEOTIDE SEQUENCE [LARGE SCALE GENOMIC DNA]</scope>
    <source>
        <strain evidence="5">Peat soil MAG SbA5</strain>
    </source>
</reference>
<gene>
    <name evidence="4" type="ORF">SBA5_290068</name>
</gene>
<dbReference type="PANTHER" id="PTHR11365:SF23">
    <property type="entry name" value="HYPOTHETICAL 5-OXOPROLINASE (EUROFUNG)-RELATED"/>
    <property type="match status" value="1"/>
</dbReference>
<dbReference type="AlphaFoldDB" id="A0A2N9LAY4"/>
<dbReference type="InterPro" id="IPR002821">
    <property type="entry name" value="Hydantoinase_A"/>
</dbReference>
<dbReference type="Pfam" id="PF05378">
    <property type="entry name" value="Hydant_A_N"/>
    <property type="match status" value="1"/>
</dbReference>
<dbReference type="GO" id="GO:0017168">
    <property type="term" value="F:5-oxoprolinase (ATP-hydrolyzing) activity"/>
    <property type="evidence" value="ECO:0007669"/>
    <property type="project" value="UniProtKB-EC"/>
</dbReference>
<evidence type="ECO:0000313" key="5">
    <source>
        <dbReference type="Proteomes" id="UP000239735"/>
    </source>
</evidence>
<feature type="domain" description="Hydantoinase A/oxoprolinase" evidence="1">
    <location>
        <begin position="191"/>
        <end position="475"/>
    </location>
</feature>